<feature type="transmembrane region" description="Helical" evidence="3">
    <location>
        <begin position="361"/>
        <end position="381"/>
    </location>
</feature>
<dbReference type="RefSeq" id="WP_107584971.1">
    <property type="nucleotide sequence ID" value="NZ_PZJJ01000013.1"/>
</dbReference>
<evidence type="ECO:0000256" key="2">
    <source>
        <dbReference type="SAM" id="MobiDB-lite"/>
    </source>
</evidence>
<keyword evidence="1" id="KW-0175">Coiled coil</keyword>
<keyword evidence="5" id="KW-1185">Reference proteome</keyword>
<dbReference type="Proteomes" id="UP000240509">
    <property type="component" value="Unassembled WGS sequence"/>
</dbReference>
<feature type="transmembrane region" description="Helical" evidence="3">
    <location>
        <begin position="460"/>
        <end position="483"/>
    </location>
</feature>
<comment type="caution">
    <text evidence="4">The sequence shown here is derived from an EMBL/GenBank/DDBJ whole genome shotgun (WGS) entry which is preliminary data.</text>
</comment>
<organism evidence="4 5">
    <name type="scientific">Alkalicoccus saliphilus</name>
    <dbReference type="NCBI Taxonomy" id="200989"/>
    <lineage>
        <taxon>Bacteria</taxon>
        <taxon>Bacillati</taxon>
        <taxon>Bacillota</taxon>
        <taxon>Bacilli</taxon>
        <taxon>Bacillales</taxon>
        <taxon>Bacillaceae</taxon>
        <taxon>Alkalicoccus</taxon>
    </lineage>
</organism>
<dbReference type="Pfam" id="PF00873">
    <property type="entry name" value="ACR_tran"/>
    <property type="match status" value="1"/>
</dbReference>
<dbReference type="InterPro" id="IPR027463">
    <property type="entry name" value="AcrB_DN_DC_subdom"/>
</dbReference>
<evidence type="ECO:0000313" key="4">
    <source>
        <dbReference type="EMBL" id="PTL38839.1"/>
    </source>
</evidence>
<feature type="transmembrane region" description="Helical" evidence="3">
    <location>
        <begin position="957"/>
        <end position="975"/>
    </location>
</feature>
<keyword evidence="3" id="KW-0472">Membrane</keyword>
<evidence type="ECO:0000256" key="3">
    <source>
        <dbReference type="SAM" id="Phobius"/>
    </source>
</evidence>
<dbReference type="EMBL" id="PZJJ01000013">
    <property type="protein sequence ID" value="PTL38839.1"/>
    <property type="molecule type" value="Genomic_DNA"/>
</dbReference>
<feature type="transmembrane region" description="Helical" evidence="3">
    <location>
        <begin position="987"/>
        <end position="1011"/>
    </location>
</feature>
<feature type="transmembrane region" description="Helical" evidence="3">
    <location>
        <begin position="387"/>
        <end position="412"/>
    </location>
</feature>
<feature type="compositionally biased region" description="Basic and acidic residues" evidence="2">
    <location>
        <begin position="1096"/>
        <end position="1116"/>
    </location>
</feature>
<sequence>MRIWDFSIKRPKFTIVIMAVLLLLGTVSLTRLPVQLLPDVEAPAAAVVTNYPGAGPNEVLNDVTEPLEDDLSNISGLNQLTSQTQEGSSIVIMEFSFDTSIEDVENDIITTINQTELPDDAGQPNFLKFDPSMFPSMQLAVSSQEDDITDFQDDVSDLQREMERVEGVASVDESGTIDEEYEVVLDLDTLEDNGLTQQDIVDAIQGSDMSMPGGTIVDEEEEETITTRLLSEISSIEELEDIEVVENPETEETITVGDAADAALTEEDRDVITRLNQDDSIQLDVMFETEADTSATADKVRDELDAQLEEDEFEDLTTALLYDEGEFIDEAISSVMLSLIGGGILAMVLLFAFLRNLKTPLIIGIAIPFSVITTFALFFFTNISLNIMTIGGLALGIGMLVDNAVVVIENIYRHLSMGKKPRQAAADGTREVAGAITASTLTTASVFLPIVFVTGIVGDLFAPLAITVAFSLLASLFSAVTIVPMIASRILTAPEEDVEAKRKEKPYMKRLAAASWWTLKHRVAVLLITLATLAAGVLGLMTTGVDFLPDSDEGTFLVEVEHEEGTLLARTQETMEAIEEELDDYAEVDTYLSTAGSSAVEGGMTTSSHIGEIIVTMVDAPDRDVTSFEFIEDIEGDIEAADNDAEINVAAFAQAGFGGDPNTYSFSLQDDDDERLVEGAEEVIDLLEDETDVRQVDSSEDDTAPELQVIVDRDAAADEGMAPSQIGAAVSDATGGVNAGTLELEEDNALPVIVRYPGEVLGSIEEFNNILIPDQEGGFIELSEVTESEEGETPGMINRADQERTIDIDVVYASDLSLQEAGVIVEDAVDEADLASDTEFIVGGDQELLDDVIADMVLAFMLGLAFIYLVMVAQFESFKYPLIVMFTVPLFIIGVMLSLTVTQNPLSVMVFIGIIVLAGIVVNNAIVLVDYINQQKEKGIPTADSIVRGVQDRSRPILITALTTIFGVVPLALGFGEGTELIQPMGIVIIGGLISSTLLTLFVIPVLYSFFDKTTRNMNKKYVTPDGEVVYQRDLDQRRAEEPSADSDEPFEVEAYMLPAFEEDEPEEGALLEAERTEVQEKPQTKDTEDSGSSDELVKEMEKLVEKLKKDRRDGK</sequence>
<dbReference type="Gene3D" id="3.30.70.1430">
    <property type="entry name" value="Multidrug efflux transporter AcrB pore domain"/>
    <property type="match status" value="2"/>
</dbReference>
<dbReference type="PANTHER" id="PTHR32063">
    <property type="match status" value="1"/>
</dbReference>
<feature type="coiled-coil region" evidence="1">
    <location>
        <begin position="141"/>
        <end position="168"/>
    </location>
</feature>
<evidence type="ECO:0000313" key="5">
    <source>
        <dbReference type="Proteomes" id="UP000240509"/>
    </source>
</evidence>
<dbReference type="GO" id="GO:0005886">
    <property type="term" value="C:plasma membrane"/>
    <property type="evidence" value="ECO:0007669"/>
    <property type="project" value="TreeGrafter"/>
</dbReference>
<feature type="transmembrane region" description="Helical" evidence="3">
    <location>
        <begin position="856"/>
        <end position="875"/>
    </location>
</feature>
<reference evidence="4 5" key="1">
    <citation type="submission" date="2018-03" db="EMBL/GenBank/DDBJ databases">
        <title>Alkalicoccus saliphilus sp. nov., isolated from a mineral pool.</title>
        <authorList>
            <person name="Zhao B."/>
        </authorList>
    </citation>
    <scope>NUCLEOTIDE SEQUENCE [LARGE SCALE GENOMIC DNA]</scope>
    <source>
        <strain evidence="4 5">6AG</strain>
    </source>
</reference>
<dbReference type="Gene3D" id="1.20.1640.10">
    <property type="entry name" value="Multidrug efflux transporter AcrB transmembrane domain"/>
    <property type="match status" value="2"/>
</dbReference>
<gene>
    <name evidence="4" type="ORF">C6Y45_09395</name>
</gene>
<dbReference type="InterPro" id="IPR001036">
    <property type="entry name" value="Acrflvin-R"/>
</dbReference>
<dbReference type="PANTHER" id="PTHR32063:SF0">
    <property type="entry name" value="SWARMING MOTILITY PROTEIN SWRC"/>
    <property type="match status" value="1"/>
</dbReference>
<dbReference type="SUPFAM" id="SSF82714">
    <property type="entry name" value="Multidrug efflux transporter AcrB TolC docking domain, DN and DC subdomains"/>
    <property type="match status" value="2"/>
</dbReference>
<name>A0A2T4U625_9BACI</name>
<dbReference type="SUPFAM" id="SSF82866">
    <property type="entry name" value="Multidrug efflux transporter AcrB transmembrane domain"/>
    <property type="match status" value="2"/>
</dbReference>
<keyword evidence="3" id="KW-1133">Transmembrane helix</keyword>
<accession>A0A2T4U625</accession>
<feature type="transmembrane region" description="Helical" evidence="3">
    <location>
        <begin position="908"/>
        <end position="929"/>
    </location>
</feature>
<feature type="transmembrane region" description="Helical" evidence="3">
    <location>
        <begin position="432"/>
        <end position="454"/>
    </location>
</feature>
<feature type="compositionally biased region" description="Acidic residues" evidence="2">
    <location>
        <begin position="1061"/>
        <end position="1070"/>
    </location>
</feature>
<keyword evidence="3" id="KW-0812">Transmembrane</keyword>
<dbReference type="GO" id="GO:0042910">
    <property type="term" value="F:xenobiotic transmembrane transporter activity"/>
    <property type="evidence" value="ECO:0007669"/>
    <property type="project" value="TreeGrafter"/>
</dbReference>
<feature type="transmembrane region" description="Helical" evidence="3">
    <location>
        <begin position="335"/>
        <end position="354"/>
    </location>
</feature>
<dbReference type="Gene3D" id="3.30.2090.10">
    <property type="entry name" value="Multidrug efflux transporter AcrB TolC docking domain, DN and DC subdomains"/>
    <property type="match status" value="2"/>
</dbReference>
<dbReference type="Gene3D" id="3.30.70.1440">
    <property type="entry name" value="Multidrug efflux transporter AcrB pore domain"/>
    <property type="match status" value="1"/>
</dbReference>
<feature type="transmembrane region" description="Helical" evidence="3">
    <location>
        <begin position="882"/>
        <end position="902"/>
    </location>
</feature>
<dbReference type="Gene3D" id="3.30.70.1320">
    <property type="entry name" value="Multidrug efflux transporter AcrB pore domain like"/>
    <property type="match status" value="1"/>
</dbReference>
<feature type="transmembrane region" description="Helical" evidence="3">
    <location>
        <begin position="523"/>
        <end position="541"/>
    </location>
</feature>
<feature type="region of interest" description="Disordered" evidence="2">
    <location>
        <begin position="1058"/>
        <end position="1116"/>
    </location>
</feature>
<dbReference type="AlphaFoldDB" id="A0A2T4U625"/>
<protein>
    <submittedName>
        <fullName evidence="4">MFS transporter</fullName>
    </submittedName>
</protein>
<dbReference type="PRINTS" id="PR00702">
    <property type="entry name" value="ACRIFLAVINRP"/>
</dbReference>
<feature type="compositionally biased region" description="Basic and acidic residues" evidence="2">
    <location>
        <begin position="1073"/>
        <end position="1089"/>
    </location>
</feature>
<proteinExistence type="predicted"/>
<evidence type="ECO:0000256" key="1">
    <source>
        <dbReference type="SAM" id="Coils"/>
    </source>
</evidence>
<dbReference type="SUPFAM" id="SSF82693">
    <property type="entry name" value="Multidrug efflux transporter AcrB pore domain, PN1, PN2, PC1 and PC2 subdomains"/>
    <property type="match status" value="3"/>
</dbReference>
<dbReference type="OrthoDB" id="9757876at2"/>